<evidence type="ECO:0000313" key="3">
    <source>
        <dbReference type="Proteomes" id="UP000324222"/>
    </source>
</evidence>
<proteinExistence type="predicted"/>
<reference evidence="2" key="1">
    <citation type="submission" date="2019-05" db="EMBL/GenBank/DDBJ databases">
        <title>Another draft genome of Portunus trituberculatus and its Hox gene families provides insights of decapod evolution.</title>
        <authorList>
            <person name="Jeong J.-H."/>
            <person name="Song I."/>
            <person name="Kim S."/>
            <person name="Choi T."/>
            <person name="Kim D."/>
            <person name="Ryu S."/>
            <person name="Kim W."/>
        </authorList>
    </citation>
    <scope>NUCLEOTIDE SEQUENCE [LARGE SCALE GENOMIC DNA]</scope>
    <source>
        <tissue evidence="2">Muscle</tissue>
    </source>
</reference>
<organism evidence="2 3">
    <name type="scientific">Portunus trituberculatus</name>
    <name type="common">Swimming crab</name>
    <name type="synonym">Neptunus trituberculatus</name>
    <dbReference type="NCBI Taxonomy" id="210409"/>
    <lineage>
        <taxon>Eukaryota</taxon>
        <taxon>Metazoa</taxon>
        <taxon>Ecdysozoa</taxon>
        <taxon>Arthropoda</taxon>
        <taxon>Crustacea</taxon>
        <taxon>Multicrustacea</taxon>
        <taxon>Malacostraca</taxon>
        <taxon>Eumalacostraca</taxon>
        <taxon>Eucarida</taxon>
        <taxon>Decapoda</taxon>
        <taxon>Pleocyemata</taxon>
        <taxon>Brachyura</taxon>
        <taxon>Eubrachyura</taxon>
        <taxon>Portunoidea</taxon>
        <taxon>Portunidae</taxon>
        <taxon>Portuninae</taxon>
        <taxon>Portunus</taxon>
    </lineage>
</organism>
<feature type="region of interest" description="Disordered" evidence="1">
    <location>
        <begin position="1"/>
        <end position="28"/>
    </location>
</feature>
<dbReference type="AlphaFoldDB" id="A0A5B7IS74"/>
<gene>
    <name evidence="2" type="ORF">E2C01_080083</name>
</gene>
<feature type="compositionally biased region" description="Low complexity" evidence="1">
    <location>
        <begin position="150"/>
        <end position="165"/>
    </location>
</feature>
<feature type="compositionally biased region" description="Basic residues" evidence="1">
    <location>
        <begin position="1"/>
        <end position="11"/>
    </location>
</feature>
<sequence>MWRRERRSRRRLAGEWQDEGEAGRGSGLIIGMKAREHRGSRCSAQRGGTGMPAQERIQDNTQAGKGNSLHTHRTQDNTQAGRPGQQVGCTRDASRGRAAAYHDESFLEQGGVSGAAAGSGGVARESLRRRSRCEFHRLRMVLTRRDGSDPTPGAAGVPGVEGVEGVVPTLAPGTRRETPDPADWGAAPNASVWEFSLMLRRRTLGGWEAAAIRSPSPRGGRVRSAVHELRRRRRCPPLYFIILPTHPDRGRLSGHLKCFPLTRVTSSAAPAGLTGRSLSGTRVPARHCGAAGTVRAGDTWAALTRCLASAHLMRVAERRPARRSSQGIAGLKHRCGHTMVGGSRLTSGTTPRFTPYPRPATSHAAGSRAYHLSYTTSAVAGGKWERQGQQVTVRRSLGSAQPRGTEGGCGLWRRRGKQGLHEQLS</sequence>
<dbReference type="EMBL" id="VSRR010068003">
    <property type="protein sequence ID" value="MPC85315.1"/>
    <property type="molecule type" value="Genomic_DNA"/>
</dbReference>
<feature type="region of interest" description="Disordered" evidence="1">
    <location>
        <begin position="35"/>
        <end position="54"/>
    </location>
</feature>
<evidence type="ECO:0000313" key="2">
    <source>
        <dbReference type="EMBL" id="MPC85315.1"/>
    </source>
</evidence>
<name>A0A5B7IS74_PORTR</name>
<comment type="caution">
    <text evidence="2">The sequence shown here is derived from an EMBL/GenBank/DDBJ whole genome shotgun (WGS) entry which is preliminary data.</text>
</comment>
<keyword evidence="3" id="KW-1185">Reference proteome</keyword>
<evidence type="ECO:0000256" key="1">
    <source>
        <dbReference type="SAM" id="MobiDB-lite"/>
    </source>
</evidence>
<feature type="region of interest" description="Disordered" evidence="1">
    <location>
        <begin position="144"/>
        <end position="165"/>
    </location>
</feature>
<dbReference type="Proteomes" id="UP000324222">
    <property type="component" value="Unassembled WGS sequence"/>
</dbReference>
<feature type="region of interest" description="Disordered" evidence="1">
    <location>
        <begin position="398"/>
        <end position="425"/>
    </location>
</feature>
<feature type="region of interest" description="Disordered" evidence="1">
    <location>
        <begin position="63"/>
        <end position="96"/>
    </location>
</feature>
<protein>
    <submittedName>
        <fullName evidence="2">Uncharacterized protein</fullName>
    </submittedName>
</protein>
<accession>A0A5B7IS74</accession>